<dbReference type="AlphaFoldDB" id="A0A521BTG7"/>
<dbReference type="Pfam" id="PF00534">
    <property type="entry name" value="Glycos_transf_1"/>
    <property type="match status" value="1"/>
</dbReference>
<dbReference type="InterPro" id="IPR001296">
    <property type="entry name" value="Glyco_trans_1"/>
</dbReference>
<keyword evidence="1 4" id="KW-0808">Transferase</keyword>
<sequence>MREITIINQDSGYLMIDIANDYARKGYRTTLIAGRIVERDVPLDSRVQIYKIMRYNRSSNFKRLLSWFVSAVQIWVSVLFRFRKSHLLIVSNPPFAPLLPMLLSNSYSLLIFDLYPDALSEYGFVNKKSPIVKLWSLANKKVYAGATKIYTLTNGMRQAMSSYISTEKINIVPLWTNNSFLKPVPKGNNPFIKQHGLQDKFVVLYSGNFGYTHQVDLIIDLAAKINHPKILFVLVGGGRSEGKLKERLVKEGIGNCRILPWQEVDMLPYSLSSADLSIVSLSENASALAIPSKVFNYMSVGSPILAIAGSGSDLESLILENELGKSFTPDQSDRIIAYIKELADNSTQCHFYSNNALKTSEKHTAQNVELITQFDV</sequence>
<dbReference type="GO" id="GO:0016757">
    <property type="term" value="F:glycosyltransferase activity"/>
    <property type="evidence" value="ECO:0007669"/>
    <property type="project" value="InterPro"/>
</dbReference>
<keyword evidence="2" id="KW-0472">Membrane</keyword>
<keyword evidence="2" id="KW-1133">Transmembrane helix</keyword>
<dbReference type="Proteomes" id="UP000319040">
    <property type="component" value="Unassembled WGS sequence"/>
</dbReference>
<evidence type="ECO:0000313" key="4">
    <source>
        <dbReference type="EMBL" id="SMO50443.1"/>
    </source>
</evidence>
<feature type="domain" description="Glycosyl transferase family 1" evidence="3">
    <location>
        <begin position="192"/>
        <end position="358"/>
    </location>
</feature>
<dbReference type="GO" id="GO:0008168">
    <property type="term" value="F:methyltransferase activity"/>
    <property type="evidence" value="ECO:0007669"/>
    <property type="project" value="InterPro"/>
</dbReference>
<dbReference type="PANTHER" id="PTHR46401">
    <property type="entry name" value="GLYCOSYLTRANSFERASE WBBK-RELATED"/>
    <property type="match status" value="1"/>
</dbReference>
<gene>
    <name evidence="4" type="ORF">SAMN06265379_10249</name>
</gene>
<dbReference type="GO" id="GO:0003676">
    <property type="term" value="F:nucleic acid binding"/>
    <property type="evidence" value="ECO:0007669"/>
    <property type="project" value="InterPro"/>
</dbReference>
<dbReference type="GO" id="GO:0032259">
    <property type="term" value="P:methylation"/>
    <property type="evidence" value="ECO:0007669"/>
    <property type="project" value="InterPro"/>
</dbReference>
<dbReference type="OrthoDB" id="9811902at2"/>
<keyword evidence="5" id="KW-1185">Reference proteome</keyword>
<organism evidence="4 5">
    <name type="scientific">Saccharicrinis carchari</name>
    <dbReference type="NCBI Taxonomy" id="1168039"/>
    <lineage>
        <taxon>Bacteria</taxon>
        <taxon>Pseudomonadati</taxon>
        <taxon>Bacteroidota</taxon>
        <taxon>Bacteroidia</taxon>
        <taxon>Marinilabiliales</taxon>
        <taxon>Marinilabiliaceae</taxon>
        <taxon>Saccharicrinis</taxon>
    </lineage>
</organism>
<keyword evidence="2" id="KW-0812">Transmembrane</keyword>
<dbReference type="EMBL" id="FXTB01000002">
    <property type="protein sequence ID" value="SMO50443.1"/>
    <property type="molecule type" value="Genomic_DNA"/>
</dbReference>
<proteinExistence type="predicted"/>
<dbReference type="PROSITE" id="PS00092">
    <property type="entry name" value="N6_MTASE"/>
    <property type="match status" value="1"/>
</dbReference>
<dbReference type="CDD" id="cd03794">
    <property type="entry name" value="GT4_WbuB-like"/>
    <property type="match status" value="1"/>
</dbReference>
<evidence type="ECO:0000256" key="2">
    <source>
        <dbReference type="SAM" id="Phobius"/>
    </source>
</evidence>
<reference evidence="4 5" key="1">
    <citation type="submission" date="2017-05" db="EMBL/GenBank/DDBJ databases">
        <authorList>
            <person name="Varghese N."/>
            <person name="Submissions S."/>
        </authorList>
    </citation>
    <scope>NUCLEOTIDE SEQUENCE [LARGE SCALE GENOMIC DNA]</scope>
    <source>
        <strain evidence="4 5">DSM 27040</strain>
    </source>
</reference>
<dbReference type="InterPro" id="IPR002052">
    <property type="entry name" value="DNA_methylase_N6_adenine_CS"/>
</dbReference>
<name>A0A521BTG7_SACCC</name>
<dbReference type="RefSeq" id="WP_142532370.1">
    <property type="nucleotide sequence ID" value="NZ_FXTB01000002.1"/>
</dbReference>
<evidence type="ECO:0000313" key="5">
    <source>
        <dbReference type="Proteomes" id="UP000319040"/>
    </source>
</evidence>
<protein>
    <submittedName>
        <fullName evidence="4">Glycosyltransferase involved in cell wall bisynthesis</fullName>
    </submittedName>
</protein>
<dbReference type="SUPFAM" id="SSF53756">
    <property type="entry name" value="UDP-Glycosyltransferase/glycogen phosphorylase"/>
    <property type="match status" value="1"/>
</dbReference>
<dbReference type="Gene3D" id="3.40.50.2000">
    <property type="entry name" value="Glycogen Phosphorylase B"/>
    <property type="match status" value="2"/>
</dbReference>
<evidence type="ECO:0000259" key="3">
    <source>
        <dbReference type="Pfam" id="PF00534"/>
    </source>
</evidence>
<dbReference type="GO" id="GO:0009103">
    <property type="term" value="P:lipopolysaccharide biosynthetic process"/>
    <property type="evidence" value="ECO:0007669"/>
    <property type="project" value="TreeGrafter"/>
</dbReference>
<feature type="transmembrane region" description="Helical" evidence="2">
    <location>
        <begin position="64"/>
        <end position="82"/>
    </location>
</feature>
<evidence type="ECO:0000256" key="1">
    <source>
        <dbReference type="ARBA" id="ARBA00022679"/>
    </source>
</evidence>
<dbReference type="PANTHER" id="PTHR46401:SF2">
    <property type="entry name" value="GLYCOSYLTRANSFERASE WBBK-RELATED"/>
    <property type="match status" value="1"/>
</dbReference>
<accession>A0A521BTG7</accession>